<evidence type="ECO:0000313" key="2">
    <source>
        <dbReference type="EMBL" id="MBW0505182.1"/>
    </source>
</evidence>
<proteinExistence type="predicted"/>
<protein>
    <recommendedName>
        <fullName evidence="4">Integrase catalytic domain-containing protein</fullName>
    </recommendedName>
</protein>
<sequence length="97" mass="11101">MSKSKQRHRKEVLNDDSNTRTNIPMDWVTASSQGGDRSFNAFLVLVDGYRKTPMFLKCHKDDTAMETGIMICNRIISNTGLFQKIISDRDPKFTSEI</sequence>
<dbReference type="EMBL" id="AVOT02018349">
    <property type="protein sequence ID" value="MBW0505182.1"/>
    <property type="molecule type" value="Genomic_DNA"/>
</dbReference>
<reference evidence="2" key="1">
    <citation type="submission" date="2021-03" db="EMBL/GenBank/DDBJ databases">
        <title>Draft genome sequence of rust myrtle Austropuccinia psidii MF-1, a brazilian biotype.</title>
        <authorList>
            <person name="Quecine M.C."/>
            <person name="Pachon D.M.R."/>
            <person name="Bonatelli M.L."/>
            <person name="Correr F.H."/>
            <person name="Franceschini L.M."/>
            <person name="Leite T.F."/>
            <person name="Margarido G.R.A."/>
            <person name="Almeida C.A."/>
            <person name="Ferrarezi J.A."/>
            <person name="Labate C.A."/>
        </authorList>
    </citation>
    <scope>NUCLEOTIDE SEQUENCE</scope>
    <source>
        <strain evidence="2">MF-1</strain>
    </source>
</reference>
<dbReference type="Gene3D" id="3.30.420.10">
    <property type="entry name" value="Ribonuclease H-like superfamily/Ribonuclease H"/>
    <property type="match status" value="1"/>
</dbReference>
<feature type="compositionally biased region" description="Basic residues" evidence="1">
    <location>
        <begin position="1"/>
        <end position="10"/>
    </location>
</feature>
<comment type="caution">
    <text evidence="2">The sequence shown here is derived from an EMBL/GenBank/DDBJ whole genome shotgun (WGS) entry which is preliminary data.</text>
</comment>
<name>A0A9Q3HI79_9BASI</name>
<dbReference type="InterPro" id="IPR012337">
    <property type="entry name" value="RNaseH-like_sf"/>
</dbReference>
<dbReference type="SUPFAM" id="SSF53098">
    <property type="entry name" value="Ribonuclease H-like"/>
    <property type="match status" value="1"/>
</dbReference>
<organism evidence="2 3">
    <name type="scientific">Austropuccinia psidii MF-1</name>
    <dbReference type="NCBI Taxonomy" id="1389203"/>
    <lineage>
        <taxon>Eukaryota</taxon>
        <taxon>Fungi</taxon>
        <taxon>Dikarya</taxon>
        <taxon>Basidiomycota</taxon>
        <taxon>Pucciniomycotina</taxon>
        <taxon>Pucciniomycetes</taxon>
        <taxon>Pucciniales</taxon>
        <taxon>Sphaerophragmiaceae</taxon>
        <taxon>Austropuccinia</taxon>
    </lineage>
</organism>
<evidence type="ECO:0000256" key="1">
    <source>
        <dbReference type="SAM" id="MobiDB-lite"/>
    </source>
</evidence>
<dbReference type="Proteomes" id="UP000765509">
    <property type="component" value="Unassembled WGS sequence"/>
</dbReference>
<dbReference type="GO" id="GO:0003676">
    <property type="term" value="F:nucleic acid binding"/>
    <property type="evidence" value="ECO:0007669"/>
    <property type="project" value="InterPro"/>
</dbReference>
<gene>
    <name evidence="2" type="ORF">O181_044897</name>
</gene>
<accession>A0A9Q3HI79</accession>
<evidence type="ECO:0000313" key="3">
    <source>
        <dbReference type="Proteomes" id="UP000765509"/>
    </source>
</evidence>
<dbReference type="InterPro" id="IPR036397">
    <property type="entry name" value="RNaseH_sf"/>
</dbReference>
<evidence type="ECO:0008006" key="4">
    <source>
        <dbReference type="Google" id="ProtNLM"/>
    </source>
</evidence>
<feature type="region of interest" description="Disordered" evidence="1">
    <location>
        <begin position="1"/>
        <end position="20"/>
    </location>
</feature>
<keyword evidence="3" id="KW-1185">Reference proteome</keyword>
<dbReference type="AlphaFoldDB" id="A0A9Q3HI79"/>